<feature type="compositionally biased region" description="Polar residues" evidence="2">
    <location>
        <begin position="1"/>
        <end position="10"/>
    </location>
</feature>
<comment type="similarity">
    <text evidence="1">Belongs to the LytR/CpsA/Psr (LCP) family.</text>
</comment>
<evidence type="ECO:0000259" key="4">
    <source>
        <dbReference type="Pfam" id="PF03816"/>
    </source>
</evidence>
<organism evidence="6 7">
    <name type="scientific">Streptomyces halstedii</name>
    <dbReference type="NCBI Taxonomy" id="1944"/>
    <lineage>
        <taxon>Bacteria</taxon>
        <taxon>Bacillati</taxon>
        <taxon>Actinomycetota</taxon>
        <taxon>Actinomycetes</taxon>
        <taxon>Kitasatosporales</taxon>
        <taxon>Streptomycetaceae</taxon>
        <taxon>Streptomyces</taxon>
    </lineage>
</organism>
<dbReference type="Proteomes" id="UP000471293">
    <property type="component" value="Unassembled WGS sequence"/>
</dbReference>
<feature type="compositionally biased region" description="Polar residues" evidence="2">
    <location>
        <begin position="389"/>
        <end position="399"/>
    </location>
</feature>
<keyword evidence="3" id="KW-0812">Transmembrane</keyword>
<dbReference type="Gene3D" id="3.40.630.190">
    <property type="entry name" value="LCP protein"/>
    <property type="match status" value="1"/>
</dbReference>
<feature type="region of interest" description="Disordered" evidence="2">
    <location>
        <begin position="380"/>
        <end position="408"/>
    </location>
</feature>
<dbReference type="PANTHER" id="PTHR33392">
    <property type="entry name" value="POLYISOPRENYL-TEICHOIC ACID--PEPTIDOGLYCAN TEICHOIC ACID TRANSFERASE TAGU"/>
    <property type="match status" value="1"/>
</dbReference>
<dbReference type="Gene3D" id="3.30.70.2390">
    <property type="match status" value="1"/>
</dbReference>
<dbReference type="AlphaFoldDB" id="A0A6N9U7U0"/>
<feature type="transmembrane region" description="Helical" evidence="3">
    <location>
        <begin position="54"/>
        <end position="74"/>
    </location>
</feature>
<gene>
    <name evidence="6" type="ORF">G3I29_31560</name>
</gene>
<feature type="region of interest" description="Disordered" evidence="2">
    <location>
        <begin position="496"/>
        <end position="539"/>
    </location>
</feature>
<evidence type="ECO:0000256" key="1">
    <source>
        <dbReference type="ARBA" id="ARBA00006068"/>
    </source>
</evidence>
<sequence>MTTTSDQATPSRRRRREEPPGHDKASGRTRGRPRGKRHGGRAARRRKRGPLRTVLMAVLALAVLGTGGLGWVYLKLNGDIDTFDGEGLSKNRPESGASKGANVLVIGSDARTEGNSALGGGSKDDIGRADTAFLLHVYADHKHAIAVSIPRDTLVTIPPCLLPDGTWTEAQSDTMFNAAFSVGQTESGNPACTQNTVEELTGLRVDHTLVVDFKGFAALTDVVGGVRVCLPQDIYQGDLNPNRATKGDLIFEKGEQDVSGQKALDYVRIRHGIGDGSDIGRIKRQQAFVSSLLKKIKSDGLTPTKLLPLATAATQSMTVDPGLGTADKLIAFGMSLKDIDLHDTKFVTVPWRYQGSRVALAEPDASGLWAALKADRTIDGKDASGGSGKTSEASASPGATGSDGSGVDGDGIDVAVYNGTTVEGLAAEAAAALTGHGFTVTGTGNAGSREHSTTVVQYGTGQRSRAETVAELFPGAQLEPIGGSAINVVVGASYTSGGSPAAPGAGTETAPTSASSSVAEDARSGDDDLCADLSYGTGG</sequence>
<evidence type="ECO:0000313" key="6">
    <source>
        <dbReference type="EMBL" id="NEA19911.1"/>
    </source>
</evidence>
<dbReference type="InterPro" id="IPR050922">
    <property type="entry name" value="LytR/CpsA/Psr_CW_biosynth"/>
</dbReference>
<dbReference type="RefSeq" id="WP_164349532.1">
    <property type="nucleotide sequence ID" value="NZ_JAAGLQ010000661.1"/>
</dbReference>
<dbReference type="InterPro" id="IPR004474">
    <property type="entry name" value="LytR_CpsA_psr"/>
</dbReference>
<dbReference type="InterPro" id="IPR027381">
    <property type="entry name" value="LytR/CpsA/Psr_C"/>
</dbReference>
<accession>A0A6N9U7U0</accession>
<feature type="compositionally biased region" description="Low complexity" evidence="2">
    <location>
        <begin position="496"/>
        <end position="519"/>
    </location>
</feature>
<evidence type="ECO:0000256" key="3">
    <source>
        <dbReference type="SAM" id="Phobius"/>
    </source>
</evidence>
<feature type="compositionally biased region" description="Basic and acidic residues" evidence="2">
    <location>
        <begin position="16"/>
        <end position="26"/>
    </location>
</feature>
<dbReference type="Pfam" id="PF13399">
    <property type="entry name" value="LytR_C"/>
    <property type="match status" value="1"/>
</dbReference>
<name>A0A6N9U7U0_STRHA</name>
<evidence type="ECO:0000256" key="2">
    <source>
        <dbReference type="SAM" id="MobiDB-lite"/>
    </source>
</evidence>
<keyword evidence="3" id="KW-0472">Membrane</keyword>
<protein>
    <submittedName>
        <fullName evidence="6">LCP family protein</fullName>
    </submittedName>
</protein>
<keyword evidence="3" id="KW-1133">Transmembrane helix</keyword>
<reference evidence="6 7" key="1">
    <citation type="submission" date="2020-01" db="EMBL/GenBank/DDBJ databases">
        <title>Insect and environment-associated Actinomycetes.</title>
        <authorList>
            <person name="Currrie C."/>
            <person name="Chevrette M."/>
            <person name="Carlson C."/>
            <person name="Stubbendieck R."/>
            <person name="Wendt-Pienkowski E."/>
        </authorList>
    </citation>
    <scope>NUCLEOTIDE SEQUENCE [LARGE SCALE GENOMIC DNA]</scope>
    <source>
        <strain evidence="6 7">SID11342</strain>
    </source>
</reference>
<evidence type="ECO:0000313" key="7">
    <source>
        <dbReference type="Proteomes" id="UP000471293"/>
    </source>
</evidence>
<dbReference type="EMBL" id="JAAGLQ010000661">
    <property type="protein sequence ID" value="NEA19911.1"/>
    <property type="molecule type" value="Genomic_DNA"/>
</dbReference>
<dbReference type="Pfam" id="PF03816">
    <property type="entry name" value="LytR_cpsA_psr"/>
    <property type="match status" value="1"/>
</dbReference>
<dbReference type="PANTHER" id="PTHR33392:SF6">
    <property type="entry name" value="POLYISOPRENYL-TEICHOIC ACID--PEPTIDOGLYCAN TEICHOIC ACID TRANSFERASE TAGU"/>
    <property type="match status" value="1"/>
</dbReference>
<comment type="caution">
    <text evidence="6">The sequence shown here is derived from an EMBL/GenBank/DDBJ whole genome shotgun (WGS) entry which is preliminary data.</text>
</comment>
<feature type="region of interest" description="Disordered" evidence="2">
    <location>
        <begin position="1"/>
        <end position="48"/>
    </location>
</feature>
<feature type="domain" description="Cell envelope-related transcriptional attenuator" evidence="4">
    <location>
        <begin position="128"/>
        <end position="297"/>
    </location>
</feature>
<proteinExistence type="inferred from homology"/>
<evidence type="ECO:0000259" key="5">
    <source>
        <dbReference type="Pfam" id="PF13399"/>
    </source>
</evidence>
<feature type="compositionally biased region" description="Basic residues" evidence="2">
    <location>
        <begin position="27"/>
        <end position="48"/>
    </location>
</feature>
<feature type="domain" description="LytR/CpsA/Psr regulator C-terminal" evidence="5">
    <location>
        <begin position="412"/>
        <end position="494"/>
    </location>
</feature>
<dbReference type="NCBIfam" id="TIGR00350">
    <property type="entry name" value="lytR_cpsA_psr"/>
    <property type="match status" value="1"/>
</dbReference>